<comment type="caution">
    <text evidence="3">The sequence shown here is derived from an EMBL/GenBank/DDBJ whole genome shotgun (WGS) entry which is preliminary data.</text>
</comment>
<dbReference type="RefSeq" id="WP_343779943.1">
    <property type="nucleotide sequence ID" value="NZ_BAAADQ010000015.1"/>
</dbReference>
<evidence type="ECO:0000313" key="4">
    <source>
        <dbReference type="EMBL" id="MEZ3166678.1"/>
    </source>
</evidence>
<accession>A0AAV3SVZ6</accession>
<evidence type="ECO:0000256" key="1">
    <source>
        <dbReference type="SAM" id="MobiDB-lite"/>
    </source>
</evidence>
<evidence type="ECO:0000313" key="5">
    <source>
        <dbReference type="Proteomes" id="UP001501425"/>
    </source>
</evidence>
<reference evidence="4 6" key="3">
    <citation type="submission" date="2024-06" db="EMBL/GenBank/DDBJ databases">
        <title>Halorubrum miltondacostae sp. nov., a potential PHA producer isolated from an inland solar saltern in Rio Maior, Portugal.</title>
        <authorList>
            <person name="Albuquerque L."/>
            <person name="Viver T."/>
            <person name="Barroso C."/>
            <person name="Claudino R."/>
            <person name="Galvan M."/>
            <person name="Simoes G."/>
            <person name="Lobo Da Cunha A."/>
            <person name="Egas C."/>
        </authorList>
    </citation>
    <scope>NUCLEOTIDE SEQUENCE [LARGE SCALE GENOMIC DNA]</scope>
    <source>
        <strain evidence="4 6">DSM 18646</strain>
    </source>
</reference>
<evidence type="ECO:0000313" key="6">
    <source>
        <dbReference type="Proteomes" id="UP001567571"/>
    </source>
</evidence>
<dbReference type="EMBL" id="JBEDNW010000002">
    <property type="protein sequence ID" value="MEZ3166678.1"/>
    <property type="molecule type" value="Genomic_DNA"/>
</dbReference>
<organism evidence="3 5">
    <name type="scientific">Halorubrum ejinorense</name>
    <dbReference type="NCBI Taxonomy" id="425309"/>
    <lineage>
        <taxon>Archaea</taxon>
        <taxon>Methanobacteriati</taxon>
        <taxon>Methanobacteriota</taxon>
        <taxon>Stenosarchaea group</taxon>
        <taxon>Halobacteria</taxon>
        <taxon>Halobacteriales</taxon>
        <taxon>Haloferacaceae</taxon>
        <taxon>Halorubrum</taxon>
    </lineage>
</organism>
<dbReference type="Proteomes" id="UP001567571">
    <property type="component" value="Unassembled WGS sequence"/>
</dbReference>
<dbReference type="EMBL" id="BAAADQ010000015">
    <property type="protein sequence ID" value="GAA0550401.1"/>
    <property type="molecule type" value="Genomic_DNA"/>
</dbReference>
<dbReference type="InterPro" id="IPR058280">
    <property type="entry name" value="DUF7974"/>
</dbReference>
<feature type="compositionally biased region" description="Basic and acidic residues" evidence="1">
    <location>
        <begin position="1"/>
        <end position="27"/>
    </location>
</feature>
<reference evidence="3" key="1">
    <citation type="journal article" date="2014" name="Int. J. Syst. Evol. Microbiol.">
        <title>Complete genome sequence of Corynebacterium casei LMG S-19264T (=DSM 44701T), isolated from a smear-ripened cheese.</title>
        <authorList>
            <consortium name="US DOE Joint Genome Institute (JGI-PGF)"/>
            <person name="Walter F."/>
            <person name="Albersmeier A."/>
            <person name="Kalinowski J."/>
            <person name="Ruckert C."/>
        </authorList>
    </citation>
    <scope>NUCLEOTIDE SEQUENCE</scope>
    <source>
        <strain evidence="3">JCM 14265</strain>
    </source>
</reference>
<evidence type="ECO:0000259" key="2">
    <source>
        <dbReference type="Pfam" id="PF25929"/>
    </source>
</evidence>
<evidence type="ECO:0000313" key="3">
    <source>
        <dbReference type="EMBL" id="GAA0550401.1"/>
    </source>
</evidence>
<keyword evidence="6" id="KW-1185">Reference proteome</keyword>
<dbReference type="Proteomes" id="UP001501425">
    <property type="component" value="Unassembled WGS sequence"/>
</dbReference>
<proteinExistence type="predicted"/>
<gene>
    <name evidence="4" type="ORF">ABNG02_04995</name>
    <name evidence="3" type="ORF">GCM10008994_26610</name>
</gene>
<dbReference type="Pfam" id="PF25929">
    <property type="entry name" value="DUF7974"/>
    <property type="match status" value="1"/>
</dbReference>
<feature type="domain" description="DUF7974" evidence="2">
    <location>
        <begin position="43"/>
        <end position="178"/>
    </location>
</feature>
<feature type="region of interest" description="Disordered" evidence="1">
    <location>
        <begin position="1"/>
        <end position="32"/>
    </location>
</feature>
<dbReference type="AlphaFoldDB" id="A0AAV3SVZ6"/>
<sequence length="179" mass="20231">MRRIYESDALHRDDDESHAPTERDRETALQSLRSVPSGSLSDLFLPASLRHRFISVEVSTPSEEYEAGDLIPFTVTMRNRLPIPVSLATESPLLWEWSVDGDVEASSVPLRDPPDEPGEFRFDRGERKEFRKRWDQMFRVADAEWEPATPGEYTIGAAINTGDAEAKGLSAETTVRIVR</sequence>
<name>A0AAV3SVZ6_9EURY</name>
<reference evidence="3" key="2">
    <citation type="submission" date="2023-12" db="EMBL/GenBank/DDBJ databases">
        <authorList>
            <person name="Sun Q."/>
            <person name="Inoue M."/>
        </authorList>
    </citation>
    <scope>NUCLEOTIDE SEQUENCE</scope>
    <source>
        <strain evidence="3">JCM 14265</strain>
    </source>
</reference>
<protein>
    <recommendedName>
        <fullName evidence="2">DUF7974 domain-containing protein</fullName>
    </recommendedName>
</protein>